<evidence type="ECO:0008006" key="6">
    <source>
        <dbReference type="Google" id="ProtNLM"/>
    </source>
</evidence>
<dbReference type="InterPro" id="IPR041402">
    <property type="entry name" value="B_solenoid_dext"/>
</dbReference>
<evidence type="ECO:0000259" key="1">
    <source>
        <dbReference type="Pfam" id="PF03718"/>
    </source>
</evidence>
<sequence>MNTYSKVAIPVATKMRKIVKSALVLLLAASIAGSLVMIPGGRFAVAGTQKNENISSFASPPSTDRLKNADSSYLKTWWHTNGVRNSSGAIDDNQVRESPFYSVSVTDPYKSEKQYRSFTYLSIPRNGKGKQGYSKTDGAEFASEATMTMSWTSFEYTQDTWVRVSLDTGQTIKSADEVTIRPTTLKFEKKLVDNHTVAIKVPASPEGYRFSVEFAPQVTTVYASSSSGLTTQSKGTMKVESEPHNAMMVFAQPMVSHDASLIPEKKSGSGRSTVSENTGTILYLKEGKVPNLDNTKAQILYFKPGTYWMGSRYRALLPSHVKWIYLAPGAFVKGAFRFLGGNQKNYKVTGYGVLSGEQYVYEADTEGNYDHLAEGKDNCHSSCVKMLQFESTKKQQKLTLQGVTIKEPPYHSFVVYGDEDSFSMNVSNYQQIGSWYWQTDGLELYRGSRMRHTFFHANDDVLKLYHSDVSVKDTVIWKNENGPVVQWGWTPRNIDRISVDQTNIIHNRMYFNSIGYNTCIFNSSSSWQDMNATNTADPGTTIKNLTFTNTRVEGMTNCAIRIYALSNMQNVVIKNFHVDDWNEQPYTLQQNQLKLYNNQAGQAVTLGDSARAIKGLILHNYTVGKETIRKAGDNWAIAEPGRINFDKNTWDMWDAVASKEPAGPAPQLTVTGLTDGTIASSRLIHVSGATTAARVVADVNGQKTTLPLSSGKFEGTITLPDIDNRVRITAYGAKGSTISAKSPSTSERYQITAFGNLVGSLTDPQGDDDGDGNYLYPTDGAFNKGSFDMTGVRVYSDGDTIRLVATMAGDVRNPWSANHMSTQRLNYYLSDPGNASGISAGVGASAVPLLPGTNTNSRGPWRYAIVVDGRNAASKYGPGVYDKNGTRLGPIDLTVVGGRQIVASFDASLLAGFDYAKAGYQVSMFSSSEDGEGVGNVRPVYSADCYHGIGCDAGTGQYKFGGGRGQTMSSSPFDTDLTDSNAIDVITGPADQHALMKPVAGGPILPFVHLTRPDKE</sequence>
<dbReference type="Gene3D" id="2.60.350.10">
    <property type="entry name" value="Dextranase, N-terminal"/>
    <property type="match status" value="1"/>
</dbReference>
<feature type="domain" description="Glucodextranase-like C-terminal" evidence="2">
    <location>
        <begin position="759"/>
        <end position="973"/>
    </location>
</feature>
<dbReference type="Gene3D" id="2.60.40.10">
    <property type="entry name" value="Immunoglobulins"/>
    <property type="match status" value="1"/>
</dbReference>
<dbReference type="SUPFAM" id="SSF51126">
    <property type="entry name" value="Pectin lyase-like"/>
    <property type="match status" value="1"/>
</dbReference>
<dbReference type="HOGENOM" id="CLU_300128_0_0_11"/>
<dbReference type="Proteomes" id="UP000005777">
    <property type="component" value="Unassembled WGS sequence"/>
</dbReference>
<dbReference type="eggNOG" id="COG4945">
    <property type="taxonomic scope" value="Bacteria"/>
</dbReference>
<dbReference type="InterPro" id="IPR023226">
    <property type="entry name" value="Glyco_hydro_49_N_dom"/>
</dbReference>
<dbReference type="Gene3D" id="2.160.20.10">
    <property type="entry name" value="Single-stranded right-handed beta-helix, Pectin lyase-like"/>
    <property type="match status" value="1"/>
</dbReference>
<dbReference type="Gene3D" id="2.60.40.1190">
    <property type="match status" value="1"/>
</dbReference>
<dbReference type="Pfam" id="PF17433">
    <property type="entry name" value="Glyco_hydro_49N"/>
    <property type="match status" value="1"/>
</dbReference>
<dbReference type="GO" id="GO:0004553">
    <property type="term" value="F:hydrolase activity, hydrolyzing O-glycosyl compounds"/>
    <property type="evidence" value="ECO:0007669"/>
    <property type="project" value="InterPro"/>
</dbReference>
<dbReference type="SUPFAM" id="SSF81296">
    <property type="entry name" value="E set domains"/>
    <property type="match status" value="1"/>
</dbReference>
<dbReference type="InterPro" id="IPR011050">
    <property type="entry name" value="Pectin_lyase_fold/virulence"/>
</dbReference>
<feature type="domain" description="Glycoside hydrolase family 49 C-terminal" evidence="1">
    <location>
        <begin position="533"/>
        <end position="655"/>
    </location>
</feature>
<comment type="caution">
    <text evidence="4">The sequence shown here is derived from an EMBL/GenBank/DDBJ whole genome shotgun (WGS) entry which is preliminary data.</text>
</comment>
<dbReference type="Pfam" id="PF18783">
    <property type="entry name" value="IPU_b_solenoid"/>
    <property type="match status" value="1"/>
</dbReference>
<dbReference type="SUPFAM" id="SSF49344">
    <property type="entry name" value="CBD9-like"/>
    <property type="match status" value="1"/>
</dbReference>
<dbReference type="InterPro" id="IPR012334">
    <property type="entry name" value="Pectin_lyas_fold"/>
</dbReference>
<dbReference type="SUPFAM" id="SSF101596">
    <property type="entry name" value="Dextranase, N-terminal domain"/>
    <property type="match status" value="1"/>
</dbReference>
<dbReference type="InterPro" id="IPR035953">
    <property type="entry name" value="Dextranase_N-ter"/>
</dbReference>
<dbReference type="CDD" id="cd09626">
    <property type="entry name" value="DOMON_glucodextranase_like"/>
    <property type="match status" value="1"/>
</dbReference>
<name>W5IHL7_SCAIO</name>
<protein>
    <recommendedName>
        <fullName evidence="6">Dextranase</fullName>
    </recommendedName>
</protein>
<dbReference type="AlphaFoldDB" id="W5IHL7"/>
<feature type="domain" description="Glycoside hydrolase family 49 N-terminal" evidence="3">
    <location>
        <begin position="69"/>
        <end position="254"/>
    </location>
</feature>
<dbReference type="InterPro" id="IPR019248">
    <property type="entry name" value="Glucodextran_C"/>
</dbReference>
<dbReference type="EMBL" id="ADCX01000013">
    <property type="protein sequence ID" value="EFG26311.2"/>
    <property type="molecule type" value="Genomic_DNA"/>
</dbReference>
<organism evidence="4 5">
    <name type="scientific">Scardovia inopinata F0304</name>
    <dbReference type="NCBI Taxonomy" id="641146"/>
    <lineage>
        <taxon>Bacteria</taxon>
        <taxon>Bacillati</taxon>
        <taxon>Actinomycetota</taxon>
        <taxon>Actinomycetes</taxon>
        <taxon>Bifidobacteriales</taxon>
        <taxon>Bifidobacteriaceae</taxon>
        <taxon>Scardovia</taxon>
    </lineage>
</organism>
<keyword evidence="5" id="KW-1185">Reference proteome</keyword>
<dbReference type="Pfam" id="PF09985">
    <property type="entry name" value="Glucodextran_C"/>
    <property type="match status" value="1"/>
</dbReference>
<gene>
    <name evidence="4" type="ORF">HMPREF9020_01396</name>
</gene>
<evidence type="ECO:0000313" key="4">
    <source>
        <dbReference type="EMBL" id="EFG26311.2"/>
    </source>
</evidence>
<reference evidence="4 5" key="1">
    <citation type="submission" date="2012-01" db="EMBL/GenBank/DDBJ databases">
        <title>The Genome Sequence of Scardovia inopinata F0304.</title>
        <authorList>
            <consortium name="The Broad Institute Genome Sequencing Platform"/>
            <person name="Ward D."/>
            <person name="Earl A."/>
            <person name="Feldgarden M."/>
            <person name="Gevers D."/>
            <person name="Young S."/>
            <person name="Zeng Q."/>
            <person name="Koehrsen M."/>
            <person name="Alvarado L."/>
            <person name="Berlin A.M."/>
            <person name="Borenstein D."/>
            <person name="Chapman S.B."/>
            <person name="Chen Z."/>
            <person name="Engels R."/>
            <person name="Freedman E."/>
            <person name="Gellesch M."/>
            <person name="Goldberg J."/>
            <person name="Griggs A."/>
            <person name="Gujja S."/>
            <person name="Heilman E.R."/>
            <person name="Heiman D.I."/>
            <person name="Hepburn T.A."/>
            <person name="Howarth C."/>
            <person name="Jen D."/>
            <person name="Larson L."/>
            <person name="Mehta T."/>
            <person name="Park D."/>
            <person name="Pearson M."/>
            <person name="Richards J."/>
            <person name="Roberts A."/>
            <person name="Saif S."/>
            <person name="Shea T.D."/>
            <person name="Shenoy N."/>
            <person name="Sisk P."/>
            <person name="Stolte C."/>
            <person name="Sykes S.N."/>
            <person name="Walk T."/>
            <person name="White J."/>
            <person name="Yandava C."/>
            <person name="Izard J."/>
            <person name="Baranova O.V."/>
            <person name="Blanton J.M."/>
            <person name="Tanner A.C."/>
            <person name="Dewhirst F."/>
            <person name="Haas B."/>
            <person name="Nusbaum C."/>
            <person name="Birren B."/>
        </authorList>
    </citation>
    <scope>NUCLEOTIDE SEQUENCE [LARGE SCALE GENOMIC DNA]</scope>
    <source>
        <strain evidence="4 5">F0304</strain>
    </source>
</reference>
<dbReference type="InterPro" id="IPR013783">
    <property type="entry name" value="Ig-like_fold"/>
</dbReference>
<proteinExistence type="predicted"/>
<dbReference type="GO" id="GO:0005975">
    <property type="term" value="P:carbohydrate metabolic process"/>
    <property type="evidence" value="ECO:0007669"/>
    <property type="project" value="UniProtKB-ARBA"/>
</dbReference>
<accession>W5IHL7</accession>
<dbReference type="InterPro" id="IPR005192">
    <property type="entry name" value="Glyco_hydro_49_C"/>
</dbReference>
<dbReference type="Pfam" id="PF03718">
    <property type="entry name" value="Glyco_hydro_49"/>
    <property type="match status" value="1"/>
</dbReference>
<dbReference type="Pfam" id="PF18841">
    <property type="entry name" value="B_solenoid_dext"/>
    <property type="match status" value="1"/>
</dbReference>
<evidence type="ECO:0000259" key="2">
    <source>
        <dbReference type="Pfam" id="PF09985"/>
    </source>
</evidence>
<dbReference type="InterPro" id="IPR041274">
    <property type="entry name" value="IPU_b_solenoid"/>
</dbReference>
<dbReference type="InterPro" id="IPR014756">
    <property type="entry name" value="Ig_E-set"/>
</dbReference>
<evidence type="ECO:0000259" key="3">
    <source>
        <dbReference type="Pfam" id="PF17433"/>
    </source>
</evidence>
<evidence type="ECO:0000313" key="5">
    <source>
        <dbReference type="Proteomes" id="UP000005777"/>
    </source>
</evidence>